<feature type="domain" description="EamA" evidence="7">
    <location>
        <begin position="158"/>
        <end position="289"/>
    </location>
</feature>
<dbReference type="AlphaFoldDB" id="A0A382L5I1"/>
<feature type="transmembrane region" description="Helical" evidence="6">
    <location>
        <begin position="157"/>
        <end position="177"/>
    </location>
</feature>
<gene>
    <name evidence="8" type="ORF">METZ01_LOCUS284753</name>
</gene>
<feature type="domain" description="EamA" evidence="7">
    <location>
        <begin position="13"/>
        <end position="142"/>
    </location>
</feature>
<protein>
    <recommendedName>
        <fullName evidence="7">EamA domain-containing protein</fullName>
    </recommendedName>
</protein>
<feature type="transmembrane region" description="Helical" evidence="6">
    <location>
        <begin position="12"/>
        <end position="30"/>
    </location>
</feature>
<dbReference type="Pfam" id="PF00892">
    <property type="entry name" value="EamA"/>
    <property type="match status" value="2"/>
</dbReference>
<evidence type="ECO:0000256" key="5">
    <source>
        <dbReference type="ARBA" id="ARBA00023136"/>
    </source>
</evidence>
<comment type="subcellular location">
    <subcellularLocation>
        <location evidence="1">Cell membrane</location>
        <topology evidence="1">Multi-pass membrane protein</topology>
    </subcellularLocation>
</comment>
<feature type="transmembrane region" description="Helical" evidence="6">
    <location>
        <begin position="128"/>
        <end position="145"/>
    </location>
</feature>
<evidence type="ECO:0000256" key="4">
    <source>
        <dbReference type="ARBA" id="ARBA00022989"/>
    </source>
</evidence>
<sequence>MKPQKQINYKQTYFWMSLAMFSWAIAWTNAKIVGEYLSFYNLVFFRFLLGFLSLLPFIIIKKNPFPKMVDLKYILIPSLLFFVYNIAFFKGTHYGLAGTGGVLVTTLNPLCTIFIMSLINKRIIKKEVVGIFLGVIGGIIIMNLHKEGMVNILNSNNIYFIICAITWGVMTVSVNYAQKRINPYIFICLCYLFTMIISIPFTNLGELNMSDLDFRFYFNFFLVSIGAMSFGTSIYIYSTPILGPAKVSVFIFSVPFIAMGTAYIVLNEPFTINIVIGGLLSLLSIYIVNK</sequence>
<reference evidence="8" key="1">
    <citation type="submission" date="2018-05" db="EMBL/GenBank/DDBJ databases">
        <authorList>
            <person name="Lanie J.A."/>
            <person name="Ng W.-L."/>
            <person name="Kazmierczak K.M."/>
            <person name="Andrzejewski T.M."/>
            <person name="Davidsen T.M."/>
            <person name="Wayne K.J."/>
            <person name="Tettelin H."/>
            <person name="Glass J.I."/>
            <person name="Rusch D."/>
            <person name="Podicherti R."/>
            <person name="Tsui H.-C.T."/>
            <person name="Winkler M.E."/>
        </authorList>
    </citation>
    <scope>NUCLEOTIDE SEQUENCE</scope>
</reference>
<accession>A0A382L5I1</accession>
<evidence type="ECO:0000313" key="8">
    <source>
        <dbReference type="EMBL" id="SVC31899.1"/>
    </source>
</evidence>
<evidence type="ECO:0000256" key="6">
    <source>
        <dbReference type="SAM" id="Phobius"/>
    </source>
</evidence>
<feature type="transmembrane region" description="Helical" evidence="6">
    <location>
        <begin position="249"/>
        <end position="266"/>
    </location>
</feature>
<keyword evidence="3 6" id="KW-0812">Transmembrane</keyword>
<organism evidence="8">
    <name type="scientific">marine metagenome</name>
    <dbReference type="NCBI Taxonomy" id="408172"/>
    <lineage>
        <taxon>unclassified sequences</taxon>
        <taxon>metagenomes</taxon>
        <taxon>ecological metagenomes</taxon>
    </lineage>
</organism>
<evidence type="ECO:0000259" key="7">
    <source>
        <dbReference type="Pfam" id="PF00892"/>
    </source>
</evidence>
<name>A0A382L5I1_9ZZZZ</name>
<dbReference type="PANTHER" id="PTHR32322:SF18">
    <property type="entry name" value="S-ADENOSYLMETHIONINE_S-ADENOSYLHOMOCYSTEINE TRANSPORTER"/>
    <property type="match status" value="1"/>
</dbReference>
<evidence type="ECO:0000256" key="1">
    <source>
        <dbReference type="ARBA" id="ARBA00004651"/>
    </source>
</evidence>
<dbReference type="InterPro" id="IPR037185">
    <property type="entry name" value="EmrE-like"/>
</dbReference>
<keyword evidence="2" id="KW-1003">Cell membrane</keyword>
<evidence type="ECO:0000256" key="3">
    <source>
        <dbReference type="ARBA" id="ARBA00022692"/>
    </source>
</evidence>
<dbReference type="SUPFAM" id="SSF103481">
    <property type="entry name" value="Multidrug resistance efflux transporter EmrE"/>
    <property type="match status" value="2"/>
</dbReference>
<feature type="transmembrane region" description="Helical" evidence="6">
    <location>
        <begin position="71"/>
        <end position="89"/>
    </location>
</feature>
<dbReference type="GO" id="GO:0005886">
    <property type="term" value="C:plasma membrane"/>
    <property type="evidence" value="ECO:0007669"/>
    <property type="project" value="UniProtKB-SubCell"/>
</dbReference>
<evidence type="ECO:0000256" key="2">
    <source>
        <dbReference type="ARBA" id="ARBA00022475"/>
    </source>
</evidence>
<feature type="transmembrane region" description="Helical" evidence="6">
    <location>
        <begin position="216"/>
        <end position="237"/>
    </location>
</feature>
<feature type="transmembrane region" description="Helical" evidence="6">
    <location>
        <begin position="272"/>
        <end position="289"/>
    </location>
</feature>
<dbReference type="InterPro" id="IPR000620">
    <property type="entry name" value="EamA_dom"/>
</dbReference>
<keyword evidence="5 6" id="KW-0472">Membrane</keyword>
<dbReference type="EMBL" id="UINC01084865">
    <property type="protein sequence ID" value="SVC31899.1"/>
    <property type="molecule type" value="Genomic_DNA"/>
</dbReference>
<feature type="transmembrane region" description="Helical" evidence="6">
    <location>
        <begin position="95"/>
        <end position="116"/>
    </location>
</feature>
<feature type="transmembrane region" description="Helical" evidence="6">
    <location>
        <begin position="184"/>
        <end position="204"/>
    </location>
</feature>
<keyword evidence="4 6" id="KW-1133">Transmembrane helix</keyword>
<dbReference type="PANTHER" id="PTHR32322">
    <property type="entry name" value="INNER MEMBRANE TRANSPORTER"/>
    <property type="match status" value="1"/>
</dbReference>
<feature type="transmembrane region" description="Helical" evidence="6">
    <location>
        <begin position="36"/>
        <end position="59"/>
    </location>
</feature>
<proteinExistence type="predicted"/>
<dbReference type="InterPro" id="IPR050638">
    <property type="entry name" value="AA-Vitamin_Transporters"/>
</dbReference>